<keyword evidence="2" id="KW-1185">Reference proteome</keyword>
<reference evidence="1" key="1">
    <citation type="journal article" date="2020" name="Int. J. Syst. Evol. Microbiol.">
        <title>Aquipluma nitroreducens gen. nov. sp. nov., a novel facultatively anaerobic bacterium isolated from a freshwater lake.</title>
        <authorList>
            <person name="Watanabe M."/>
            <person name="Kojima H."/>
            <person name="Fukui M."/>
        </authorList>
    </citation>
    <scope>NUCLEOTIDE SEQUENCE</scope>
    <source>
        <strain evidence="1">MeG22</strain>
    </source>
</reference>
<organism evidence="1 2">
    <name type="scientific">Aquipluma nitroreducens</name>
    <dbReference type="NCBI Taxonomy" id="2010828"/>
    <lineage>
        <taxon>Bacteria</taxon>
        <taxon>Pseudomonadati</taxon>
        <taxon>Bacteroidota</taxon>
        <taxon>Bacteroidia</taxon>
        <taxon>Marinilabiliales</taxon>
        <taxon>Prolixibacteraceae</taxon>
        <taxon>Aquipluma</taxon>
    </lineage>
</organism>
<dbReference type="Proteomes" id="UP001193389">
    <property type="component" value="Chromosome"/>
</dbReference>
<dbReference type="EMBL" id="AP018694">
    <property type="protein sequence ID" value="BBE16440.1"/>
    <property type="molecule type" value="Genomic_DNA"/>
</dbReference>
<protein>
    <submittedName>
        <fullName evidence="1">Uncharacterized protein</fullName>
    </submittedName>
</protein>
<sequence length="42" mass="5019">MKILKRPVFNNIGRFILQRFKNILVVDVCYVLIRTEIIILCL</sequence>
<proteinExistence type="predicted"/>
<evidence type="ECO:0000313" key="1">
    <source>
        <dbReference type="EMBL" id="BBE16440.1"/>
    </source>
</evidence>
<accession>A0A5K7S4N2</accession>
<dbReference type="AlphaFoldDB" id="A0A5K7S4N2"/>
<evidence type="ECO:0000313" key="2">
    <source>
        <dbReference type="Proteomes" id="UP001193389"/>
    </source>
</evidence>
<name>A0A5K7S4N2_9BACT</name>
<gene>
    <name evidence="1" type="ORF">AQPE_0578</name>
</gene>
<dbReference type="KEGG" id="anf:AQPE_0578"/>